<evidence type="ECO:0000313" key="2">
    <source>
        <dbReference type="EMBL" id="RNA31836.1"/>
    </source>
</evidence>
<comment type="caution">
    <text evidence="2">The sequence shown here is derived from an EMBL/GenBank/DDBJ whole genome shotgun (WGS) entry which is preliminary data.</text>
</comment>
<dbReference type="PANTHER" id="PTHR23053:SF0">
    <property type="entry name" value="HYDROCEPHALUS-INDUCING PROTEIN HOMOLOG"/>
    <property type="match status" value="1"/>
</dbReference>
<dbReference type="InterPro" id="IPR057470">
    <property type="entry name" value="Ig_CFAP65_7th"/>
</dbReference>
<dbReference type="EMBL" id="REGN01001892">
    <property type="protein sequence ID" value="RNA31836.1"/>
    <property type="molecule type" value="Genomic_DNA"/>
</dbReference>
<dbReference type="AlphaFoldDB" id="A0A3M7S7S5"/>
<feature type="domain" description="MSP" evidence="1">
    <location>
        <begin position="232"/>
        <end position="371"/>
    </location>
</feature>
<dbReference type="PROSITE" id="PS50202">
    <property type="entry name" value="MSP"/>
    <property type="match status" value="1"/>
</dbReference>
<organism evidence="2 3">
    <name type="scientific">Brachionus plicatilis</name>
    <name type="common">Marine rotifer</name>
    <name type="synonym">Brachionus muelleri</name>
    <dbReference type="NCBI Taxonomy" id="10195"/>
    <lineage>
        <taxon>Eukaryota</taxon>
        <taxon>Metazoa</taxon>
        <taxon>Spiralia</taxon>
        <taxon>Gnathifera</taxon>
        <taxon>Rotifera</taxon>
        <taxon>Eurotatoria</taxon>
        <taxon>Monogononta</taxon>
        <taxon>Pseudotrocha</taxon>
        <taxon>Ploima</taxon>
        <taxon>Brachionidae</taxon>
        <taxon>Brachionus</taxon>
    </lineage>
</organism>
<dbReference type="GO" id="GO:0003341">
    <property type="term" value="P:cilium movement"/>
    <property type="evidence" value="ECO:0007669"/>
    <property type="project" value="TreeGrafter"/>
</dbReference>
<dbReference type="PANTHER" id="PTHR23053">
    <property type="entry name" value="DLEC1 DELETED IN LUNG AND ESOPHAGEAL CANCER 1"/>
    <property type="match status" value="1"/>
</dbReference>
<sequence length="438" mass="48983">MDEQFINSAIQPLRPESANRADSSLSQNAPSTIADTGYVPFSVEPSFGKIEAGQSQTFKVKFSPLNTNEYQARIICQIPNTDEGKIGHIIPVKGRGLLPYCHFELDESDYIRSGRRNPELPGPAGAASGLGLDPNTKVIEFNSVGIGHKILKQFEIINPTNTDYHFEWTNEQQNDGKRHNQFTCVKRGGFLPSGRKTLIGFEFEPSEIGVDESFWTFSIAKFNLSIPVLLVGVCTEPRVLFDKSYVMFQPLLVGRTATQTVHIINQEDHALQFQIEQSSCYTDSRSEVVLVAPASGLVQPNSKQPICLSFTPREQRQSVFNLKCKIDSLPKPLALNVKGEGFAIQTALFCEDTSTGSRVEFSDSSINEIHMGEVEKGETCFRNLHIVNQGKHLASFEWLLTSEYEDSLQCFWIEPTTGYIDPGDKKHCVLKYHAKHEK</sequence>
<name>A0A3M7S7S5_BRAPC</name>
<dbReference type="STRING" id="10195.A0A3M7S7S5"/>
<dbReference type="GO" id="GO:0005930">
    <property type="term" value="C:axoneme"/>
    <property type="evidence" value="ECO:0007669"/>
    <property type="project" value="TreeGrafter"/>
</dbReference>
<dbReference type="Pfam" id="PF25249">
    <property type="entry name" value="Ig_CFAP65_7th"/>
    <property type="match status" value="1"/>
</dbReference>
<evidence type="ECO:0000259" key="1">
    <source>
        <dbReference type="PROSITE" id="PS50202"/>
    </source>
</evidence>
<dbReference type="OrthoDB" id="442692at2759"/>
<gene>
    <name evidence="2" type="ORF">BpHYR1_042917</name>
</gene>
<dbReference type="Proteomes" id="UP000276133">
    <property type="component" value="Unassembled WGS sequence"/>
</dbReference>
<keyword evidence="3" id="KW-1185">Reference proteome</keyword>
<proteinExistence type="predicted"/>
<dbReference type="InterPro" id="IPR000535">
    <property type="entry name" value="MSP_dom"/>
</dbReference>
<dbReference type="Gene3D" id="2.60.40.10">
    <property type="entry name" value="Immunoglobulins"/>
    <property type="match status" value="4"/>
</dbReference>
<dbReference type="InterPro" id="IPR013783">
    <property type="entry name" value="Ig-like_fold"/>
</dbReference>
<protein>
    <submittedName>
        <fullName evidence="2">Hydrocephalus-inducing-like protein</fullName>
    </submittedName>
</protein>
<reference evidence="2 3" key="1">
    <citation type="journal article" date="2018" name="Sci. Rep.">
        <title>Genomic signatures of local adaptation to the degree of environmental predictability in rotifers.</title>
        <authorList>
            <person name="Franch-Gras L."/>
            <person name="Hahn C."/>
            <person name="Garcia-Roger E.M."/>
            <person name="Carmona M.J."/>
            <person name="Serra M."/>
            <person name="Gomez A."/>
        </authorList>
    </citation>
    <scope>NUCLEOTIDE SEQUENCE [LARGE SCALE GENOMIC DNA]</scope>
    <source>
        <strain evidence="2">HYR1</strain>
    </source>
</reference>
<accession>A0A3M7S7S5</accession>
<evidence type="ECO:0000313" key="3">
    <source>
        <dbReference type="Proteomes" id="UP000276133"/>
    </source>
</evidence>
<dbReference type="InterPro" id="IPR033305">
    <property type="entry name" value="Hydin-like"/>
</dbReference>
<dbReference type="GO" id="GO:1904158">
    <property type="term" value="P:axonemal central apparatus assembly"/>
    <property type="evidence" value="ECO:0007669"/>
    <property type="project" value="TreeGrafter"/>
</dbReference>